<gene>
    <name evidence="2" type="ORF">LNV07_11550</name>
</gene>
<reference evidence="2 3" key="1">
    <citation type="submission" date="2021-11" db="EMBL/GenBank/DDBJ databases">
        <authorList>
            <person name="Liang Q."/>
            <person name="Mou H."/>
            <person name="Liu Z."/>
        </authorList>
    </citation>
    <scope>NUCLEOTIDE SEQUENCE [LARGE SCALE GENOMIC DNA]</scope>
    <source>
        <strain evidence="2 3">CHU3</strain>
    </source>
</reference>
<proteinExistence type="predicted"/>
<dbReference type="SUPFAM" id="SSF55469">
    <property type="entry name" value="FMN-dependent nitroreductase-like"/>
    <property type="match status" value="1"/>
</dbReference>
<dbReference type="InterPro" id="IPR029479">
    <property type="entry name" value="Nitroreductase"/>
</dbReference>
<evidence type="ECO:0000259" key="1">
    <source>
        <dbReference type="Pfam" id="PF00881"/>
    </source>
</evidence>
<accession>A0ABT2YF91</accession>
<protein>
    <submittedName>
        <fullName evidence="2">Nitroreductase family protein</fullName>
    </submittedName>
</protein>
<evidence type="ECO:0000313" key="2">
    <source>
        <dbReference type="EMBL" id="MCV2368721.1"/>
    </source>
</evidence>
<organism evidence="2 3">
    <name type="scientific">Roseateles oligotrophus</name>
    <dbReference type="NCBI Taxonomy" id="1769250"/>
    <lineage>
        <taxon>Bacteria</taxon>
        <taxon>Pseudomonadati</taxon>
        <taxon>Pseudomonadota</taxon>
        <taxon>Betaproteobacteria</taxon>
        <taxon>Burkholderiales</taxon>
        <taxon>Sphaerotilaceae</taxon>
        <taxon>Roseateles</taxon>
    </lineage>
</organism>
<evidence type="ECO:0000313" key="3">
    <source>
        <dbReference type="Proteomes" id="UP001209701"/>
    </source>
</evidence>
<keyword evidence="3" id="KW-1185">Reference proteome</keyword>
<dbReference type="Proteomes" id="UP001209701">
    <property type="component" value="Unassembled WGS sequence"/>
</dbReference>
<feature type="domain" description="Nitroreductase" evidence="1">
    <location>
        <begin position="4"/>
        <end position="34"/>
    </location>
</feature>
<comment type="caution">
    <text evidence="2">The sequence shown here is derived from an EMBL/GenBank/DDBJ whole genome shotgun (WGS) entry which is preliminary data.</text>
</comment>
<dbReference type="RefSeq" id="WP_263571322.1">
    <property type="nucleotide sequence ID" value="NZ_JAJIRN010000005.1"/>
</dbReference>
<sequence length="361" mass="40870">MSTTEIVRQILDLARWAPSGDNTQPWRFEIIDPLHVIVHGFDTRDHCVYDLDGHPSQIAIGGLIETVSIAASAHGLRLSTTRRLENADTKPWFDLRFSVDSSIIRDPLVDSIKRRSVQRRPLQTRALSDDERSRLETCMGEGFTVTWLASLGERLRTAKMLFHSAKLRLVMPEAYLVHKQIIEWNAQFSIDRVPDQALGTDPLTTRLMRFVMHSWSRVEIFNRYLAGTWTPRIQLDFIPSVACAAHFFLKATAPARTIDDYVAAGRAMQRFWLTATHLGLMLQPEVTPLVFSRYAREGLRFAADPKHLAMATQVRDQMDNLVGEPAAACTVFMGRVGAGKPPTARSVRRPLEELLMHSTLE</sequence>
<dbReference type="InterPro" id="IPR000415">
    <property type="entry name" value="Nitroreductase-like"/>
</dbReference>
<dbReference type="Gene3D" id="3.40.109.10">
    <property type="entry name" value="NADH Oxidase"/>
    <property type="match status" value="2"/>
</dbReference>
<dbReference type="Pfam" id="PF00881">
    <property type="entry name" value="Nitroreductase"/>
    <property type="match status" value="1"/>
</dbReference>
<dbReference type="EMBL" id="JAJIRN010000005">
    <property type="protein sequence ID" value="MCV2368721.1"/>
    <property type="molecule type" value="Genomic_DNA"/>
</dbReference>
<name>A0ABT2YF91_9BURK</name>